<accession>W9CK57</accession>
<feature type="region of interest" description="Disordered" evidence="1">
    <location>
        <begin position="71"/>
        <end position="108"/>
    </location>
</feature>
<reference evidence="2 3" key="1">
    <citation type="journal article" date="2014" name="Genome Announc.">
        <title>Draft genome sequence of Sclerotinia borealis, a psychrophilic plant pathogenic fungus.</title>
        <authorList>
            <person name="Mardanov A.V."/>
            <person name="Beletsky A.V."/>
            <person name="Kadnikov V.V."/>
            <person name="Ignatov A.N."/>
            <person name="Ravin N.V."/>
        </authorList>
    </citation>
    <scope>NUCLEOTIDE SEQUENCE [LARGE SCALE GENOMIC DNA]</scope>
    <source>
        <strain evidence="3">F-4157</strain>
    </source>
</reference>
<evidence type="ECO:0000256" key="1">
    <source>
        <dbReference type="SAM" id="MobiDB-lite"/>
    </source>
</evidence>
<feature type="compositionally biased region" description="Polar residues" evidence="1">
    <location>
        <begin position="79"/>
        <end position="88"/>
    </location>
</feature>
<feature type="compositionally biased region" description="Low complexity" evidence="1">
    <location>
        <begin position="91"/>
        <end position="108"/>
    </location>
</feature>
<organism evidence="2 3">
    <name type="scientific">Sclerotinia borealis (strain F-4128)</name>
    <dbReference type="NCBI Taxonomy" id="1432307"/>
    <lineage>
        <taxon>Eukaryota</taxon>
        <taxon>Fungi</taxon>
        <taxon>Dikarya</taxon>
        <taxon>Ascomycota</taxon>
        <taxon>Pezizomycotina</taxon>
        <taxon>Leotiomycetes</taxon>
        <taxon>Helotiales</taxon>
        <taxon>Sclerotiniaceae</taxon>
        <taxon>Sclerotinia</taxon>
    </lineage>
</organism>
<sequence length="453" mass="49832">MSSPKKTLLPDLERKASLRARISKVKVEELSKRFKKGLNSSRKALTKNVADMVAVPPIELTVEAPAITGTASPYRPILSKSNTPTVPSGPSKATATTSSFSSSSSSSVSAKRIKLHHTPSLATKATTTASTSLSAVLTASFTAKPTTKSSANAKDVRPALGAAVPPIPVPRANSTTSKVDYTSKGKAPADEPIMHPQLFDNSLQNGTKRTRAQFEGLEDEPFVILGGTINDSARYSFTKDDFEAILEVAPHFKTYLATPNSTFINITEFFGSSLKVLLQWITTDTLVELDPRKPGRREGLANYHLVDTYTMANTFGLSALCDEIMSMAMRELWGKKDEECILPDIRDLSMVYSRTRPGNPMRNLYIAVFDWFLTSDECNRVNSKSKISSAKLWDLLKDSDHAGVDYINYARGQISDRGVYTHPLDPRKWNTCELHQHAIDKPCPVTDKVKRET</sequence>
<name>W9CK57_SCLBF</name>
<keyword evidence="3" id="KW-1185">Reference proteome</keyword>
<feature type="region of interest" description="Disordered" evidence="1">
    <location>
        <begin position="162"/>
        <end position="204"/>
    </location>
</feature>
<dbReference type="OrthoDB" id="3537181at2759"/>
<proteinExistence type="predicted"/>
<evidence type="ECO:0000313" key="2">
    <source>
        <dbReference type="EMBL" id="ESZ94895.1"/>
    </source>
</evidence>
<dbReference type="HOGENOM" id="CLU_604321_0_0_1"/>
<protein>
    <submittedName>
        <fullName evidence="2">Uncharacterized protein</fullName>
    </submittedName>
</protein>
<dbReference type="AlphaFoldDB" id="W9CK57"/>
<comment type="caution">
    <text evidence="2">The sequence shown here is derived from an EMBL/GenBank/DDBJ whole genome shotgun (WGS) entry which is preliminary data.</text>
</comment>
<gene>
    <name evidence="2" type="ORF">SBOR_4687</name>
</gene>
<dbReference type="Proteomes" id="UP000019487">
    <property type="component" value="Unassembled WGS sequence"/>
</dbReference>
<evidence type="ECO:0000313" key="3">
    <source>
        <dbReference type="Proteomes" id="UP000019487"/>
    </source>
</evidence>
<feature type="compositionally biased region" description="Basic and acidic residues" evidence="1">
    <location>
        <begin position="181"/>
        <end position="193"/>
    </location>
</feature>
<dbReference type="EMBL" id="AYSA01000219">
    <property type="protein sequence ID" value="ESZ94895.1"/>
    <property type="molecule type" value="Genomic_DNA"/>
</dbReference>